<dbReference type="GO" id="GO:0005886">
    <property type="term" value="C:plasma membrane"/>
    <property type="evidence" value="ECO:0007669"/>
    <property type="project" value="UniProtKB-SubCell"/>
</dbReference>
<evidence type="ECO:0000256" key="5">
    <source>
        <dbReference type="ARBA" id="ARBA00023136"/>
    </source>
</evidence>
<dbReference type="GO" id="GO:0016740">
    <property type="term" value="F:transferase activity"/>
    <property type="evidence" value="ECO:0007669"/>
    <property type="project" value="UniProtKB-KW"/>
</dbReference>
<dbReference type="InterPro" id="IPR050448">
    <property type="entry name" value="OpgB/LTA_synthase_biosynth"/>
</dbReference>
<proteinExistence type="predicted"/>
<organism evidence="8 9">
    <name type="scientific">Roseibium suaedae</name>
    <dbReference type="NCBI Taxonomy" id="735517"/>
    <lineage>
        <taxon>Bacteria</taxon>
        <taxon>Pseudomonadati</taxon>
        <taxon>Pseudomonadota</taxon>
        <taxon>Alphaproteobacteria</taxon>
        <taxon>Hyphomicrobiales</taxon>
        <taxon>Stappiaceae</taxon>
        <taxon>Roseibium</taxon>
    </lineage>
</organism>
<dbReference type="PANTHER" id="PTHR47371:SF3">
    <property type="entry name" value="PHOSPHOGLYCEROL TRANSFERASE I"/>
    <property type="match status" value="1"/>
</dbReference>
<keyword evidence="8" id="KW-0808">Transferase</keyword>
<dbReference type="AlphaFoldDB" id="A0A1M7I0C6"/>
<keyword evidence="4 6" id="KW-1133">Transmembrane helix</keyword>
<keyword evidence="9" id="KW-1185">Reference proteome</keyword>
<feature type="transmembrane region" description="Helical" evidence="6">
    <location>
        <begin position="117"/>
        <end position="149"/>
    </location>
</feature>
<dbReference type="Pfam" id="PF00884">
    <property type="entry name" value="Sulfatase"/>
    <property type="match status" value="1"/>
</dbReference>
<dbReference type="InterPro" id="IPR000917">
    <property type="entry name" value="Sulfatase_N"/>
</dbReference>
<dbReference type="InterPro" id="IPR017850">
    <property type="entry name" value="Alkaline_phosphatase_core_sf"/>
</dbReference>
<gene>
    <name evidence="8" type="ORF">SAMN05444272_2389</name>
</gene>
<evidence type="ECO:0000313" key="8">
    <source>
        <dbReference type="EMBL" id="SHM34175.1"/>
    </source>
</evidence>
<feature type="transmembrane region" description="Helical" evidence="6">
    <location>
        <begin position="50"/>
        <end position="69"/>
    </location>
</feature>
<dbReference type="PROSITE" id="PS51257">
    <property type="entry name" value="PROKAR_LIPOPROTEIN"/>
    <property type="match status" value="1"/>
</dbReference>
<keyword evidence="2" id="KW-1003">Cell membrane</keyword>
<accession>A0A1M7I0C6</accession>
<protein>
    <submittedName>
        <fullName evidence="8">Phosphoglycerol transferase MdoB</fullName>
    </submittedName>
</protein>
<dbReference type="EMBL" id="FRBW01000002">
    <property type="protein sequence ID" value="SHM34175.1"/>
    <property type="molecule type" value="Genomic_DNA"/>
</dbReference>
<sequence length="556" mass="60746">MPVMTRKSGSGKRDQEQSLLRALLSAVLFCACALVILSLPDYPAGLSGPWFLRLPLEVPLAALALLLLPQKTAKPLAVLVSLLLLALLLLKLADLGVQTAFQRPFNLYLDVTLVKNGWLFLSATFGLFKIAVALMLALSACAGVAFLIWRTQSGLIRARGRQRTILLAGFALATAVIGGLALLPPQSQLPVTGTLQAAQGIGKRVAGIVQSARDLQAFEAELSTAPALPNPGLFEAIKGRDVVLVFIESYGRSAIENPGFRPLIAPRLVNIEQTLTDAGFSSASLWSGSPTVAGLSWLAHGTLLSGLWVDNQARYDRLMASQWPSLNRLFSGAGWRTSAIMPAITMDWPEQTYFGYDQTLQAKDLDYQGKPYNWVTMPDQYTLTAFDRLSRNVEDPQNRPLMAEIALISSHAPWTPVARLIDWKDVGDGTIFNDQATSGETPEAVWSDQKKIQNHYIRTINYSLETLGSYVSHFGENAIFVILGDHQPADIVTGPDATRDVPVHVISKDKALIRRLEDRDFTSGMLPNSETGQIRMDRLRETLIEAFSASPSPAEK</sequence>
<name>A0A1M7I0C6_9HYPH</name>
<evidence type="ECO:0000259" key="7">
    <source>
        <dbReference type="Pfam" id="PF00884"/>
    </source>
</evidence>
<evidence type="ECO:0000256" key="4">
    <source>
        <dbReference type="ARBA" id="ARBA00022989"/>
    </source>
</evidence>
<reference evidence="8 9" key="1">
    <citation type="submission" date="2016-11" db="EMBL/GenBank/DDBJ databases">
        <authorList>
            <person name="Jaros S."/>
            <person name="Januszkiewicz K."/>
            <person name="Wedrychowicz H."/>
        </authorList>
    </citation>
    <scope>NUCLEOTIDE SEQUENCE [LARGE SCALE GENOMIC DNA]</scope>
    <source>
        <strain evidence="8 9">DSM 22153</strain>
    </source>
</reference>
<dbReference type="Gene3D" id="3.40.720.10">
    <property type="entry name" value="Alkaline Phosphatase, subunit A"/>
    <property type="match status" value="1"/>
</dbReference>
<feature type="domain" description="Sulfatase N-terminal" evidence="7">
    <location>
        <begin position="241"/>
        <end position="488"/>
    </location>
</feature>
<comment type="subcellular location">
    <subcellularLocation>
        <location evidence="1">Cell membrane</location>
        <topology evidence="1">Multi-pass membrane protein</topology>
    </subcellularLocation>
</comment>
<feature type="transmembrane region" description="Helical" evidence="6">
    <location>
        <begin position="165"/>
        <end position="183"/>
    </location>
</feature>
<feature type="transmembrane region" description="Helical" evidence="6">
    <location>
        <begin position="76"/>
        <end position="97"/>
    </location>
</feature>
<dbReference type="Proteomes" id="UP000186002">
    <property type="component" value="Unassembled WGS sequence"/>
</dbReference>
<evidence type="ECO:0000256" key="3">
    <source>
        <dbReference type="ARBA" id="ARBA00022692"/>
    </source>
</evidence>
<evidence type="ECO:0000256" key="6">
    <source>
        <dbReference type="SAM" id="Phobius"/>
    </source>
</evidence>
<keyword evidence="3 6" id="KW-0812">Transmembrane</keyword>
<evidence type="ECO:0000256" key="1">
    <source>
        <dbReference type="ARBA" id="ARBA00004651"/>
    </source>
</evidence>
<evidence type="ECO:0000313" key="9">
    <source>
        <dbReference type="Proteomes" id="UP000186002"/>
    </source>
</evidence>
<evidence type="ECO:0000256" key="2">
    <source>
        <dbReference type="ARBA" id="ARBA00022475"/>
    </source>
</evidence>
<feature type="transmembrane region" description="Helical" evidence="6">
    <location>
        <begin position="20"/>
        <end position="38"/>
    </location>
</feature>
<dbReference type="SUPFAM" id="SSF53649">
    <property type="entry name" value="Alkaline phosphatase-like"/>
    <property type="match status" value="1"/>
</dbReference>
<keyword evidence="5 6" id="KW-0472">Membrane</keyword>
<dbReference type="STRING" id="735517.SAMN05444272_2389"/>
<dbReference type="PANTHER" id="PTHR47371">
    <property type="entry name" value="LIPOTEICHOIC ACID SYNTHASE"/>
    <property type="match status" value="1"/>
</dbReference>